<sequence>MYQEVALSLVFLLCRIYQSPELNNEEMGGPEACRLEYCRVGFSYKLNMESISVEELSCPVCCEIFSHSICKERKNTRESSKSDPPGNLVLKNLCESFLNTEEVCDLHGEKLKLFCVEDKG</sequence>
<proteinExistence type="predicted"/>
<reference evidence="1 2" key="1">
    <citation type="submission" date="2024-05" db="EMBL/GenBank/DDBJ databases">
        <title>Genome sequencing and assembly of Indian major carp, Cirrhinus mrigala (Hamilton, 1822).</title>
        <authorList>
            <person name="Mohindra V."/>
            <person name="Chowdhury L.M."/>
            <person name="Lal K."/>
            <person name="Jena J.K."/>
        </authorList>
    </citation>
    <scope>NUCLEOTIDE SEQUENCE [LARGE SCALE GENOMIC DNA]</scope>
    <source>
        <strain evidence="1">CM1030</strain>
        <tissue evidence="1">Blood</tissue>
    </source>
</reference>
<protein>
    <submittedName>
        <fullName evidence="1">Uncharacterized protein</fullName>
    </submittedName>
</protein>
<dbReference type="Proteomes" id="UP001529510">
    <property type="component" value="Unassembled WGS sequence"/>
</dbReference>
<dbReference type="EMBL" id="JAMKFB020000021">
    <property type="protein sequence ID" value="KAL0163272.1"/>
    <property type="molecule type" value="Genomic_DNA"/>
</dbReference>
<gene>
    <name evidence="1" type="ORF">M9458_042668</name>
</gene>
<evidence type="ECO:0000313" key="2">
    <source>
        <dbReference type="Proteomes" id="UP001529510"/>
    </source>
</evidence>
<organism evidence="1 2">
    <name type="scientific">Cirrhinus mrigala</name>
    <name type="common">Mrigala</name>
    <dbReference type="NCBI Taxonomy" id="683832"/>
    <lineage>
        <taxon>Eukaryota</taxon>
        <taxon>Metazoa</taxon>
        <taxon>Chordata</taxon>
        <taxon>Craniata</taxon>
        <taxon>Vertebrata</taxon>
        <taxon>Euteleostomi</taxon>
        <taxon>Actinopterygii</taxon>
        <taxon>Neopterygii</taxon>
        <taxon>Teleostei</taxon>
        <taxon>Ostariophysi</taxon>
        <taxon>Cypriniformes</taxon>
        <taxon>Cyprinidae</taxon>
        <taxon>Labeoninae</taxon>
        <taxon>Labeonini</taxon>
        <taxon>Cirrhinus</taxon>
    </lineage>
</organism>
<feature type="non-terminal residue" evidence="1">
    <location>
        <position position="120"/>
    </location>
</feature>
<evidence type="ECO:0000313" key="1">
    <source>
        <dbReference type="EMBL" id="KAL0163272.1"/>
    </source>
</evidence>
<comment type="caution">
    <text evidence="1">The sequence shown here is derived from an EMBL/GenBank/DDBJ whole genome shotgun (WGS) entry which is preliminary data.</text>
</comment>
<keyword evidence="2" id="KW-1185">Reference proteome</keyword>
<accession>A0ABD0NPH6</accession>
<name>A0ABD0NPH6_CIRMR</name>
<dbReference type="AlphaFoldDB" id="A0ABD0NPH6"/>